<dbReference type="Gene3D" id="3.30.420.10">
    <property type="entry name" value="Ribonuclease H-like superfamily/Ribonuclease H"/>
    <property type="match status" value="1"/>
</dbReference>
<evidence type="ECO:0000313" key="2">
    <source>
        <dbReference type="EMBL" id="KAB0636001.1"/>
    </source>
</evidence>
<gene>
    <name evidence="2" type="ORF">F7R25_20995</name>
</gene>
<dbReference type="InterPro" id="IPR012337">
    <property type="entry name" value="RNaseH-like_sf"/>
</dbReference>
<comment type="caution">
    <text evidence="2">The sequence shown here is derived from an EMBL/GenBank/DDBJ whole genome shotgun (WGS) entry which is preliminary data.</text>
</comment>
<sequence>MTIYTLDRGLIVRCGDAQWQVHRILDHKYVQLEHAQSGRIRREKLSKLAADITSGRVHVVRDATPGAGMRPEAPTAISVASISERYQQAYVRANDYVRYLRRQGISKGQRRRISDAISSCAASMGDKHPPSASTVMRWMRLFDTSDGNPSALISGNAHRKRQTRIPRQVRAIIDGVLQRHYFKKRGATLVEVHDRIVEALADEVAAGRIPAAKAVVSSSTVRRIAYETTPYDRDRLRLGTAEANHKWRFSKPGRYASRPLERVEMDHTLLDIWVIDDRWGIPLGRPTITFLVCSYSGYILGFYISFEGESLARVLQCIKLAIQPKDEITKTANLSNPWHAMGLWETLVVDNALSVHSNRLKLIVNELCSDLEYCPVRMPWFKAVVERHLGELTRDLPAQGRPQKPGRQPDPIDPRITACVTFSDLCHGVLQWVVDVHPFQIHSRKMSRPIDLFLDGLDNCPAPSFLESTRNLDVLAGIRTTTTVRHDGLTRKWITYASDELGDMRKEVGANFRANIVYNPYELGSVFVQHPRTAEWVSVSAKDAEYATGLSETQHRIIRAAAAQRLTLANAGEVLRKARLALLDHWATAVSTGKRIRRAPRDLALLQQVSSVFVAPSAAPTTPIRAFEQFATDEDEVAMTKPIPSFDTFVGDIL</sequence>
<dbReference type="SUPFAM" id="SSF53098">
    <property type="entry name" value="Ribonuclease H-like"/>
    <property type="match status" value="1"/>
</dbReference>
<dbReference type="EMBL" id="VZOK01000032">
    <property type="protein sequence ID" value="KAB0636001.1"/>
    <property type="molecule type" value="Genomic_DNA"/>
</dbReference>
<evidence type="ECO:0000313" key="3">
    <source>
        <dbReference type="Proteomes" id="UP000473470"/>
    </source>
</evidence>
<dbReference type="GO" id="GO:0003676">
    <property type="term" value="F:nucleic acid binding"/>
    <property type="evidence" value="ECO:0007669"/>
    <property type="project" value="InterPro"/>
</dbReference>
<dbReference type="Proteomes" id="UP000473470">
    <property type="component" value="Unassembled WGS sequence"/>
</dbReference>
<dbReference type="GO" id="GO:0015074">
    <property type="term" value="P:DNA integration"/>
    <property type="evidence" value="ECO:0007669"/>
    <property type="project" value="InterPro"/>
</dbReference>
<reference evidence="2 3" key="1">
    <citation type="submission" date="2019-09" db="EMBL/GenBank/DDBJ databases">
        <title>Draft genome sequences of 48 bacterial type strains from the CCUG.</title>
        <authorList>
            <person name="Tunovic T."/>
            <person name="Pineiro-Iglesias B."/>
            <person name="Unosson C."/>
            <person name="Inganas E."/>
            <person name="Ohlen M."/>
            <person name="Cardew S."/>
            <person name="Jensie-Markopoulos S."/>
            <person name="Salva-Serra F."/>
            <person name="Jaen-Luchoro D."/>
            <person name="Karlsson R."/>
            <person name="Svensson-Stadler L."/>
            <person name="Chun J."/>
            <person name="Moore E."/>
        </authorList>
    </citation>
    <scope>NUCLEOTIDE SEQUENCE [LARGE SCALE GENOMIC DNA]</scope>
    <source>
        <strain evidence="2 3">CCUG 65686</strain>
    </source>
</reference>
<dbReference type="InterPro" id="IPR036397">
    <property type="entry name" value="RNaseH_sf"/>
</dbReference>
<organism evidence="2 3">
    <name type="scientific">Burkholderia stagnalis</name>
    <dbReference type="NCBI Taxonomy" id="1503054"/>
    <lineage>
        <taxon>Bacteria</taxon>
        <taxon>Pseudomonadati</taxon>
        <taxon>Pseudomonadota</taxon>
        <taxon>Betaproteobacteria</taxon>
        <taxon>Burkholderiales</taxon>
        <taxon>Burkholderiaceae</taxon>
        <taxon>Burkholderia</taxon>
        <taxon>Burkholderia cepacia complex</taxon>
    </lineage>
</organism>
<dbReference type="PROSITE" id="PS50994">
    <property type="entry name" value="INTEGRASE"/>
    <property type="match status" value="1"/>
</dbReference>
<dbReference type="InterPro" id="IPR001584">
    <property type="entry name" value="Integrase_cat-core"/>
</dbReference>
<feature type="domain" description="Integrase catalytic" evidence="1">
    <location>
        <begin position="255"/>
        <end position="457"/>
    </location>
</feature>
<name>A0A6L3MT81_9BURK</name>
<protein>
    <submittedName>
        <fullName evidence="2">Transposase family protein</fullName>
    </submittedName>
</protein>
<evidence type="ECO:0000259" key="1">
    <source>
        <dbReference type="PROSITE" id="PS50994"/>
    </source>
</evidence>
<proteinExistence type="predicted"/>
<dbReference type="AlphaFoldDB" id="A0A6L3MT81"/>
<accession>A0A6L3MT81</accession>